<protein>
    <submittedName>
        <fullName evidence="2">Uncharacterized protein</fullName>
    </submittedName>
</protein>
<accession>A0A2B7WIX5</accession>
<dbReference type="AlphaFoldDB" id="A0A2B7WIX5"/>
<evidence type="ECO:0000313" key="2">
    <source>
        <dbReference type="EMBL" id="PGG96488.1"/>
    </source>
</evidence>
<reference evidence="2 3" key="1">
    <citation type="submission" date="2017-10" db="EMBL/GenBank/DDBJ databases">
        <title>Comparative genomics in systemic dimorphic fungi from Ajellomycetaceae.</title>
        <authorList>
            <person name="Munoz J.F."/>
            <person name="Mcewen J.G."/>
            <person name="Clay O.K."/>
            <person name="Cuomo C.A."/>
        </authorList>
    </citation>
    <scope>NUCLEOTIDE SEQUENCE [LARGE SCALE GENOMIC DNA]</scope>
    <source>
        <strain evidence="2 3">UAMH7299</strain>
    </source>
</reference>
<sequence>MAARRQAAHGLDKVPSSPSEWCDAVCKYHLQQRTLAQLCLNGRFSASTVTKEAYLTMRCIWPQRKNANRALEYILDTGALFKTKHVDLGRKLINNGNLGLNTLQMLYELISPLKNPRTPLQYESTLADGLGPFSMLVSLKRHLLVKPGYMPADTPQSLTIGAPKPKRFYDAGRSPLGKGPTSPTPKRSRIEDVDMETDSEMADIASQTSLPSSLDPPASSTTETADDEPARRTPTETLVADFMVTLLGGIACLVQPISPNLLCIANSYETTFKFGPVCSTGQQGSDPVQFRACIDGSIPFAISRGVAPREAIIFEAKWAPRKEGDVSVAAQQSLEHCAYIWQLHAEDQTVMAPSLLPPMQGRITNLSLRLATTKEKYTIPHQAWRACCTYKKFIFICST</sequence>
<name>A0A2B7WIX5_POLH7</name>
<gene>
    <name evidence="2" type="ORF">AJ80_09819</name>
</gene>
<dbReference type="EMBL" id="PDNA01000359">
    <property type="protein sequence ID" value="PGG96488.1"/>
    <property type="molecule type" value="Genomic_DNA"/>
</dbReference>
<proteinExistence type="predicted"/>
<dbReference type="Proteomes" id="UP000224634">
    <property type="component" value="Unassembled WGS sequence"/>
</dbReference>
<organism evidence="2 3">
    <name type="scientific">Polytolypa hystricis (strain UAMH7299)</name>
    <dbReference type="NCBI Taxonomy" id="1447883"/>
    <lineage>
        <taxon>Eukaryota</taxon>
        <taxon>Fungi</taxon>
        <taxon>Dikarya</taxon>
        <taxon>Ascomycota</taxon>
        <taxon>Pezizomycotina</taxon>
        <taxon>Eurotiomycetes</taxon>
        <taxon>Eurotiomycetidae</taxon>
        <taxon>Onygenales</taxon>
        <taxon>Onygenales incertae sedis</taxon>
        <taxon>Polytolypa</taxon>
    </lineage>
</organism>
<evidence type="ECO:0000313" key="3">
    <source>
        <dbReference type="Proteomes" id="UP000224634"/>
    </source>
</evidence>
<dbReference type="STRING" id="1447883.A0A2B7WIX5"/>
<feature type="region of interest" description="Disordered" evidence="1">
    <location>
        <begin position="155"/>
        <end position="233"/>
    </location>
</feature>
<feature type="compositionally biased region" description="Low complexity" evidence="1">
    <location>
        <begin position="208"/>
        <end position="222"/>
    </location>
</feature>
<comment type="caution">
    <text evidence="2">The sequence shown here is derived from an EMBL/GenBank/DDBJ whole genome shotgun (WGS) entry which is preliminary data.</text>
</comment>
<keyword evidence="3" id="KW-1185">Reference proteome</keyword>
<evidence type="ECO:0000256" key="1">
    <source>
        <dbReference type="SAM" id="MobiDB-lite"/>
    </source>
</evidence>
<dbReference type="OrthoDB" id="4170609at2759"/>